<dbReference type="STRING" id="439292.Bsel_0890"/>
<dbReference type="KEGG" id="bse:Bsel_0890"/>
<accession>D6XZN9</accession>
<evidence type="ECO:0000313" key="2">
    <source>
        <dbReference type="EMBL" id="ADH98413.1"/>
    </source>
</evidence>
<feature type="transmembrane region" description="Helical" evidence="1">
    <location>
        <begin position="51"/>
        <end position="68"/>
    </location>
</feature>
<dbReference type="eggNOG" id="COG3706">
    <property type="taxonomic scope" value="Bacteria"/>
</dbReference>
<dbReference type="EMBL" id="CP001791">
    <property type="protein sequence ID" value="ADH98413.1"/>
    <property type="molecule type" value="Genomic_DNA"/>
</dbReference>
<feature type="transmembrane region" description="Helical" evidence="1">
    <location>
        <begin position="80"/>
        <end position="100"/>
    </location>
</feature>
<keyword evidence="1" id="KW-1133">Transmembrane helix</keyword>
<dbReference type="RefSeq" id="WP_013171838.1">
    <property type="nucleotide sequence ID" value="NC_014219.1"/>
</dbReference>
<keyword evidence="1" id="KW-0472">Membrane</keyword>
<dbReference type="HOGENOM" id="CLU_1084412_0_0_9"/>
<reference evidence="2" key="1">
    <citation type="submission" date="2009-10" db="EMBL/GenBank/DDBJ databases">
        <title>Complete sequence of Bacillus selenitireducens MLS10.</title>
        <authorList>
            <consortium name="US DOE Joint Genome Institute"/>
            <person name="Lucas S."/>
            <person name="Copeland A."/>
            <person name="Lapidus A."/>
            <person name="Glavina del Rio T."/>
            <person name="Dalin E."/>
            <person name="Tice H."/>
            <person name="Bruce D."/>
            <person name="Goodwin L."/>
            <person name="Pitluck S."/>
            <person name="Sims D."/>
            <person name="Brettin T."/>
            <person name="Detter J.C."/>
            <person name="Han C."/>
            <person name="Larimer F."/>
            <person name="Land M."/>
            <person name="Hauser L."/>
            <person name="Kyrpides N."/>
            <person name="Ovchinnikova G."/>
            <person name="Stolz J."/>
        </authorList>
    </citation>
    <scope>NUCLEOTIDE SEQUENCE [LARGE SCALE GENOMIC DNA]</scope>
    <source>
        <strain evidence="2">MLS10</strain>
    </source>
</reference>
<evidence type="ECO:0000256" key="1">
    <source>
        <dbReference type="SAM" id="Phobius"/>
    </source>
</evidence>
<gene>
    <name evidence="2" type="ordered locus">Bsel_0890</name>
</gene>
<proteinExistence type="predicted"/>
<dbReference type="AlphaFoldDB" id="D6XZN9"/>
<evidence type="ECO:0008006" key="4">
    <source>
        <dbReference type="Google" id="ProtNLM"/>
    </source>
</evidence>
<protein>
    <recommendedName>
        <fullName evidence="4">GGDEF domain-containing protein</fullName>
    </recommendedName>
</protein>
<name>D6XZN9_BACIE</name>
<dbReference type="Proteomes" id="UP000000271">
    <property type="component" value="Chromosome"/>
</dbReference>
<keyword evidence="1" id="KW-0812">Transmembrane</keyword>
<dbReference type="OrthoDB" id="1952191at2"/>
<sequence>MNHQKMYLLLVLLGVFVLFHLLLPQMFTIMNVVLTVVAVLVMMVNRTKINFMILIAVSLIYGFGLTLYSQMEQIFNEGQYLFMASHLLMTATLVILWLLIHYARTVADEVNVMREKIALLEKYEEGGRALSYQEFVERGTSVEVAMKRRSEEGRLIHFRMHPSVPEQTVKSLRTAFVDICLDSVRDDFDLVHALSDREVVVLLQNTDHRGVDVVNNRVKERMHQHLNFRDLPYSFEVFPVGSLMAALDSVSGKQGA</sequence>
<organism evidence="2 3">
    <name type="scientific">Bacillus selenitireducens (strain ATCC 700615 / DSM 15326 / MLS10)</name>
    <dbReference type="NCBI Taxonomy" id="439292"/>
    <lineage>
        <taxon>Bacteria</taxon>
        <taxon>Bacillati</taxon>
        <taxon>Bacillota</taxon>
        <taxon>Bacilli</taxon>
        <taxon>Bacillales</taxon>
        <taxon>Bacillaceae</taxon>
        <taxon>Salisediminibacterium</taxon>
    </lineage>
</organism>
<evidence type="ECO:0000313" key="3">
    <source>
        <dbReference type="Proteomes" id="UP000000271"/>
    </source>
</evidence>
<keyword evidence="3" id="KW-1185">Reference proteome</keyword>